<dbReference type="InterPro" id="IPR011032">
    <property type="entry name" value="GroES-like_sf"/>
</dbReference>
<dbReference type="GO" id="GO:0008270">
    <property type="term" value="F:zinc ion binding"/>
    <property type="evidence" value="ECO:0007669"/>
    <property type="project" value="InterPro"/>
</dbReference>
<evidence type="ECO:0000256" key="1">
    <source>
        <dbReference type="ARBA" id="ARBA00001947"/>
    </source>
</evidence>
<evidence type="ECO:0000256" key="5">
    <source>
        <dbReference type="ARBA" id="ARBA00023002"/>
    </source>
</evidence>
<dbReference type="Pfam" id="PF08240">
    <property type="entry name" value="ADH_N"/>
    <property type="match status" value="1"/>
</dbReference>
<dbReference type="Gene3D" id="3.90.180.10">
    <property type="entry name" value="Medium-chain alcohol dehydrogenases, catalytic domain"/>
    <property type="match status" value="1"/>
</dbReference>
<dbReference type="SMART" id="SM00829">
    <property type="entry name" value="PKS_ER"/>
    <property type="match status" value="1"/>
</dbReference>
<dbReference type="InterPro" id="IPR013154">
    <property type="entry name" value="ADH-like_N"/>
</dbReference>
<comment type="similarity">
    <text evidence="2 6">Belongs to the zinc-containing alcohol dehydrogenase family.</text>
</comment>
<protein>
    <submittedName>
        <fullName evidence="8">Dehydrogenase</fullName>
    </submittedName>
</protein>
<dbReference type="SUPFAM" id="SSF51735">
    <property type="entry name" value="NAD(P)-binding Rossmann-fold domains"/>
    <property type="match status" value="1"/>
</dbReference>
<dbReference type="InterPro" id="IPR002328">
    <property type="entry name" value="ADH_Zn_CS"/>
</dbReference>
<proteinExistence type="inferred from homology"/>
<keyword evidence="4 6" id="KW-0862">Zinc</keyword>
<dbReference type="InterPro" id="IPR020843">
    <property type="entry name" value="ER"/>
</dbReference>
<name>A0A2M7GAA7_9BACT</name>
<evidence type="ECO:0000313" key="9">
    <source>
        <dbReference type="Proteomes" id="UP000231019"/>
    </source>
</evidence>
<evidence type="ECO:0000259" key="7">
    <source>
        <dbReference type="SMART" id="SM00829"/>
    </source>
</evidence>
<dbReference type="FunFam" id="3.40.50.720:FF:000003">
    <property type="entry name" value="S-(hydroxymethyl)glutathione dehydrogenase"/>
    <property type="match status" value="1"/>
</dbReference>
<dbReference type="InterPro" id="IPR013149">
    <property type="entry name" value="ADH-like_C"/>
</dbReference>
<evidence type="ECO:0000256" key="3">
    <source>
        <dbReference type="ARBA" id="ARBA00022723"/>
    </source>
</evidence>
<dbReference type="SUPFAM" id="SSF50129">
    <property type="entry name" value="GroES-like"/>
    <property type="match status" value="2"/>
</dbReference>
<gene>
    <name evidence="8" type="ORF">COW36_02910</name>
</gene>
<comment type="caution">
    <text evidence="8">The sequence shown here is derived from an EMBL/GenBank/DDBJ whole genome shotgun (WGS) entry which is preliminary data.</text>
</comment>
<dbReference type="Proteomes" id="UP000231019">
    <property type="component" value="Unassembled WGS sequence"/>
</dbReference>
<dbReference type="EMBL" id="PFFQ01000006">
    <property type="protein sequence ID" value="PIW19078.1"/>
    <property type="molecule type" value="Genomic_DNA"/>
</dbReference>
<dbReference type="Gene3D" id="3.40.50.720">
    <property type="entry name" value="NAD(P)-binding Rossmann-like Domain"/>
    <property type="match status" value="1"/>
</dbReference>
<organism evidence="8 9">
    <name type="scientific">bacterium (Candidatus Blackallbacteria) CG17_big_fil_post_rev_8_21_14_2_50_48_46</name>
    <dbReference type="NCBI Taxonomy" id="2014261"/>
    <lineage>
        <taxon>Bacteria</taxon>
        <taxon>Candidatus Blackallbacteria</taxon>
    </lineage>
</organism>
<accession>A0A2M7GAA7</accession>
<dbReference type="PANTHER" id="PTHR43350:SF2">
    <property type="entry name" value="GROES-LIKE ZINC-BINDING ALCOHOL DEHYDROGENASE FAMILY PROTEIN"/>
    <property type="match status" value="1"/>
</dbReference>
<dbReference type="AlphaFoldDB" id="A0A2M7GAA7"/>
<feature type="domain" description="Enoyl reductase (ER)" evidence="7">
    <location>
        <begin position="20"/>
        <end position="351"/>
    </location>
</feature>
<comment type="cofactor">
    <cofactor evidence="1 6">
        <name>Zn(2+)</name>
        <dbReference type="ChEBI" id="CHEBI:29105"/>
    </cofactor>
</comment>
<dbReference type="PROSITE" id="PS00059">
    <property type="entry name" value="ADH_ZINC"/>
    <property type="match status" value="1"/>
</dbReference>
<evidence type="ECO:0000256" key="2">
    <source>
        <dbReference type="ARBA" id="ARBA00008072"/>
    </source>
</evidence>
<dbReference type="PANTHER" id="PTHR43350">
    <property type="entry name" value="NAD-DEPENDENT ALCOHOL DEHYDROGENASE"/>
    <property type="match status" value="1"/>
</dbReference>
<sequence length="357" mass="38387">MSLSVKLTQAAILAESRKPLIVDEIHLPETLEAGQVLVELFYSGICGSQIGEIDAVKGEDKYLPHLLGHEGVGKVLEIGPGVRHVKPGETVVLHWRKGLGIEAQPAVYQWRGKPLNAGWVTTFNRHAIVAENRCTPIPADFDLELAPLFGCAVTTALGVLQNNAQLKIGESVVILGAGGVGLNMIQGAEMMTAYPIVAVDLYDHRLELARQLGATHTINSRELSPDALAEQLRAIVGPAGADVVIDNTGMPGLIEMAYNLSKNQGRTILVGVPKAGNNISVFSLKLHFGKVLTGSHGGDAEPHLEIPRYLELCKQGKLKLKALISQHYSLEQINEAIADMREGRSAGRCLIYMGDTP</sequence>
<evidence type="ECO:0000256" key="4">
    <source>
        <dbReference type="ARBA" id="ARBA00022833"/>
    </source>
</evidence>
<keyword evidence="3 6" id="KW-0479">Metal-binding</keyword>
<dbReference type="GO" id="GO:0016491">
    <property type="term" value="F:oxidoreductase activity"/>
    <property type="evidence" value="ECO:0007669"/>
    <property type="project" value="UniProtKB-KW"/>
</dbReference>
<evidence type="ECO:0000313" key="8">
    <source>
        <dbReference type="EMBL" id="PIW19078.1"/>
    </source>
</evidence>
<reference evidence="8 9" key="1">
    <citation type="submission" date="2017-09" db="EMBL/GenBank/DDBJ databases">
        <title>Depth-based differentiation of microbial function through sediment-hosted aquifers and enrichment of novel symbionts in the deep terrestrial subsurface.</title>
        <authorList>
            <person name="Probst A.J."/>
            <person name="Ladd B."/>
            <person name="Jarett J.K."/>
            <person name="Geller-Mcgrath D.E."/>
            <person name="Sieber C.M."/>
            <person name="Emerson J.B."/>
            <person name="Anantharaman K."/>
            <person name="Thomas B.C."/>
            <person name="Malmstrom R."/>
            <person name="Stieglmeier M."/>
            <person name="Klingl A."/>
            <person name="Woyke T."/>
            <person name="Ryan C.M."/>
            <person name="Banfield J.F."/>
        </authorList>
    </citation>
    <scope>NUCLEOTIDE SEQUENCE [LARGE SCALE GENOMIC DNA]</scope>
    <source>
        <strain evidence="8">CG17_big_fil_post_rev_8_21_14_2_50_48_46</strain>
    </source>
</reference>
<dbReference type="Pfam" id="PF00107">
    <property type="entry name" value="ADH_zinc_N"/>
    <property type="match status" value="1"/>
</dbReference>
<evidence type="ECO:0000256" key="6">
    <source>
        <dbReference type="RuleBase" id="RU361277"/>
    </source>
</evidence>
<keyword evidence="5" id="KW-0560">Oxidoreductase</keyword>
<dbReference type="InterPro" id="IPR036291">
    <property type="entry name" value="NAD(P)-bd_dom_sf"/>
</dbReference>